<evidence type="ECO:0000256" key="2">
    <source>
        <dbReference type="ARBA" id="ARBA00023004"/>
    </source>
</evidence>
<dbReference type="GO" id="GO:0004656">
    <property type="term" value="F:procollagen-proline 4-dioxygenase activity"/>
    <property type="evidence" value="ECO:0007669"/>
    <property type="project" value="TreeGrafter"/>
</dbReference>
<dbReference type="AlphaFoldDB" id="A0A7S1YK26"/>
<reference evidence="3" key="1">
    <citation type="submission" date="2021-01" db="EMBL/GenBank/DDBJ databases">
        <authorList>
            <person name="Corre E."/>
            <person name="Pelletier E."/>
            <person name="Niang G."/>
            <person name="Scheremetjew M."/>
            <person name="Finn R."/>
            <person name="Kale V."/>
            <person name="Holt S."/>
            <person name="Cochrane G."/>
            <person name="Meng A."/>
            <person name="Brown T."/>
            <person name="Cohen L."/>
        </authorList>
    </citation>
    <scope>NUCLEOTIDE SEQUENCE</scope>
    <source>
        <strain evidence="3">ATCC 50979</strain>
    </source>
</reference>
<dbReference type="EMBL" id="HBGL01013338">
    <property type="protein sequence ID" value="CAD9305552.1"/>
    <property type="molecule type" value="Transcribed_RNA"/>
</dbReference>
<organism evidence="3">
    <name type="scientific">Sexangularia sp. CB-2014</name>
    <dbReference type="NCBI Taxonomy" id="1486929"/>
    <lineage>
        <taxon>Eukaryota</taxon>
        <taxon>Amoebozoa</taxon>
        <taxon>Tubulinea</taxon>
        <taxon>Elardia</taxon>
        <taxon>Arcellinida</taxon>
        <taxon>Arcellinida incertae sedis</taxon>
        <taxon>Sexangularia</taxon>
    </lineage>
</organism>
<dbReference type="InterPro" id="IPR045054">
    <property type="entry name" value="P4HA-like"/>
</dbReference>
<sequence length="333" mass="35838">MSSPLSLVLCCVGISSLFLSMIALYPHLLTDPTPARSASVSLASTTMNISDDPLNFYSAPIASSVIDESATTFALDVETVCFHPRVQLVHDMLKQSEADHLLSLGNAARASNPPSSSTPLFTHTLDAQDPTVARILARLAHAAMVSVDTFGSVRLERHAPTTTPAAAPVATHMDILDLDDYDTIVSAASRGGQRFATIRVFLNEVRDGGLLHFPAADCSSLATSISSSQRVDPAPGEMNPLPQDVPTDGLAILPAVRLGVLYHVLAPNGKVERRSAYRQTPVQGSDAMWQLVVHIHEAKVSEGVPRLFKQLERVARTREQVPQDDDHVVVELD</sequence>
<keyword evidence="1" id="KW-0479">Metal-binding</keyword>
<keyword evidence="2" id="KW-0408">Iron</keyword>
<evidence type="ECO:0000313" key="3">
    <source>
        <dbReference type="EMBL" id="CAD9305552.1"/>
    </source>
</evidence>
<evidence type="ECO:0000256" key="1">
    <source>
        <dbReference type="ARBA" id="ARBA00022723"/>
    </source>
</evidence>
<protein>
    <submittedName>
        <fullName evidence="3">Uncharacterized protein</fullName>
    </submittedName>
</protein>
<accession>A0A7S1YK26</accession>
<dbReference type="Gene3D" id="2.60.120.620">
    <property type="entry name" value="q2cbj1_9rhob like domain"/>
    <property type="match status" value="1"/>
</dbReference>
<dbReference type="PANTHER" id="PTHR10869:SF246">
    <property type="entry name" value="TRANSMEMBRANE PROLYL 4-HYDROXYLASE"/>
    <property type="match status" value="1"/>
</dbReference>
<dbReference type="PANTHER" id="PTHR10869">
    <property type="entry name" value="PROLYL 4-HYDROXYLASE ALPHA SUBUNIT"/>
    <property type="match status" value="1"/>
</dbReference>
<proteinExistence type="predicted"/>
<dbReference type="GO" id="GO:0046872">
    <property type="term" value="F:metal ion binding"/>
    <property type="evidence" value="ECO:0007669"/>
    <property type="project" value="UniProtKB-KW"/>
</dbReference>
<dbReference type="GO" id="GO:0005783">
    <property type="term" value="C:endoplasmic reticulum"/>
    <property type="evidence" value="ECO:0007669"/>
    <property type="project" value="TreeGrafter"/>
</dbReference>
<name>A0A7S1YK26_9EUKA</name>
<gene>
    <name evidence="3" type="ORF">SSP0437_LOCUS10422</name>
</gene>